<keyword evidence="3" id="KW-1185">Reference proteome</keyword>
<accession>S2EVG6</accession>
<gene>
    <name evidence="2" type="ORF">BG20_I2502</name>
</gene>
<reference evidence="2 3" key="1">
    <citation type="journal article" date="2012" name="J. Bacteriol.">
        <title>Genome Sequence of "Candidatus Nitrosoarchaeum limnia" BG20, a Low-Salinity Ammonia-Oxidizing Archaeon from the San Francisco Bay Estuary.</title>
        <authorList>
            <person name="Mosier A.C."/>
            <person name="Allen E.E."/>
            <person name="Kim M."/>
            <person name="Ferriera S."/>
            <person name="Francis C.A."/>
        </authorList>
    </citation>
    <scope>NUCLEOTIDE SEQUENCE [LARGE SCALE GENOMIC DNA]</scope>
    <source>
        <strain evidence="2 3">BG20</strain>
    </source>
</reference>
<comment type="caution">
    <text evidence="2">The sequence shown here is derived from an EMBL/GenBank/DDBJ whole genome shotgun (WGS) entry which is preliminary data.</text>
</comment>
<sequence length="66" mass="7279">MKDVDSTILEFSLLIQIIIQTLIIPFALSATIEVVHSIKQRKENNATKPGLIVSAIGFISLVIFLL</sequence>
<dbReference type="RefSeq" id="WP_010190519.1">
    <property type="nucleotide sequence ID" value="NZ_AHJG01000081.1"/>
</dbReference>
<keyword evidence="1" id="KW-0472">Membrane</keyword>
<keyword evidence="1" id="KW-0812">Transmembrane</keyword>
<dbReference type="AlphaFoldDB" id="S2EVG6"/>
<keyword evidence="1" id="KW-1133">Transmembrane helix</keyword>
<proteinExistence type="predicted"/>
<dbReference type="EMBL" id="AHJG01000081">
    <property type="protein sequence ID" value="EPA06269.1"/>
    <property type="molecule type" value="Genomic_DNA"/>
</dbReference>
<dbReference type="Proteomes" id="UP000014065">
    <property type="component" value="Unassembled WGS sequence"/>
</dbReference>
<name>S2EVG6_9ARCH</name>
<evidence type="ECO:0000256" key="1">
    <source>
        <dbReference type="SAM" id="Phobius"/>
    </source>
</evidence>
<feature type="transmembrane region" description="Helical" evidence="1">
    <location>
        <begin position="47"/>
        <end position="65"/>
    </location>
</feature>
<protein>
    <submittedName>
        <fullName evidence="2">Uncharacterized protein</fullName>
    </submittedName>
</protein>
<evidence type="ECO:0000313" key="3">
    <source>
        <dbReference type="Proteomes" id="UP000014065"/>
    </source>
</evidence>
<feature type="transmembrane region" description="Helical" evidence="1">
    <location>
        <begin position="13"/>
        <end position="35"/>
    </location>
</feature>
<evidence type="ECO:0000313" key="2">
    <source>
        <dbReference type="EMBL" id="EPA06269.1"/>
    </source>
</evidence>
<organism evidence="2 3">
    <name type="scientific">Candidatus Nitrosarchaeum limnium BG20</name>
    <dbReference type="NCBI Taxonomy" id="859192"/>
    <lineage>
        <taxon>Archaea</taxon>
        <taxon>Nitrososphaerota</taxon>
        <taxon>Nitrososphaeria</taxon>
        <taxon>Nitrosopumilales</taxon>
        <taxon>Nitrosopumilaceae</taxon>
        <taxon>Nitrosarchaeum</taxon>
    </lineage>
</organism>